<dbReference type="EMBL" id="CATZLL010000013">
    <property type="protein sequence ID" value="CAJ0818875.1"/>
    <property type="molecule type" value="Genomic_DNA"/>
</dbReference>
<protein>
    <recommendedName>
        <fullName evidence="3">Right handed beta helix domain-containing protein</fullName>
    </recommendedName>
</protein>
<keyword evidence="2" id="KW-1185">Reference proteome</keyword>
<dbReference type="RefSeq" id="WP_316681966.1">
    <property type="nucleotide sequence ID" value="NZ_CATZLL010000013.1"/>
</dbReference>
<name>A0ABM9K8H7_9RALS</name>
<dbReference type="Proteomes" id="UP001189757">
    <property type="component" value="Unassembled WGS sequence"/>
</dbReference>
<dbReference type="SUPFAM" id="SSF51126">
    <property type="entry name" value="Pectin lyase-like"/>
    <property type="match status" value="1"/>
</dbReference>
<gene>
    <name evidence="1" type="ORF">LMG18101_03759</name>
</gene>
<proteinExistence type="predicted"/>
<reference evidence="1 2" key="1">
    <citation type="submission" date="2023-07" db="EMBL/GenBank/DDBJ databases">
        <authorList>
            <person name="Peeters C."/>
        </authorList>
    </citation>
    <scope>NUCLEOTIDE SEQUENCE [LARGE SCALE GENOMIC DNA]</scope>
    <source>
        <strain evidence="1 2">LMG 18101</strain>
    </source>
</reference>
<dbReference type="InterPro" id="IPR011050">
    <property type="entry name" value="Pectin_lyase_fold/virulence"/>
</dbReference>
<evidence type="ECO:0000313" key="2">
    <source>
        <dbReference type="Proteomes" id="UP001189757"/>
    </source>
</evidence>
<dbReference type="InterPro" id="IPR012334">
    <property type="entry name" value="Pectin_lyas_fold"/>
</dbReference>
<organism evidence="1 2">
    <name type="scientific">Ralstonia flaminis</name>
    <dbReference type="NCBI Taxonomy" id="3058597"/>
    <lineage>
        <taxon>Bacteria</taxon>
        <taxon>Pseudomonadati</taxon>
        <taxon>Pseudomonadota</taxon>
        <taxon>Betaproteobacteria</taxon>
        <taxon>Burkholderiales</taxon>
        <taxon>Burkholderiaceae</taxon>
        <taxon>Ralstonia</taxon>
    </lineage>
</organism>
<sequence>MSIYPSTPYIFTPSPDSDNGPQISGLLATGFRWIQIDGDTCPIGTPISLQDANKNPYDGVIIEPSPNFSTVTIDTSGIGRNLVAPTDPSYAAFEYNGNLDSAGYLTQTASADRTEIFVNDGSLYSPGDWVFISSASTDPEQYLLPVDGPMEVASVVYTSARSLILNKKIKRSHPTNAIVAKCKPIRNLVFRSLEFTGDSAVGIHIHMSHDGLFERITTANWQGRTMLLLDNGGAHNTVIDCYCVGTTAGIGAGQSTWGIALEGQEYSRVINSGGEQCGAGVTLNYCYDTMVVGARAKNNTVNVGVYTQSIRTGFIRPRTASPQILDNVITDGCVDCYMISPQPLVSV</sequence>
<dbReference type="Gene3D" id="2.160.20.10">
    <property type="entry name" value="Single-stranded right-handed beta-helix, Pectin lyase-like"/>
    <property type="match status" value="1"/>
</dbReference>
<evidence type="ECO:0008006" key="3">
    <source>
        <dbReference type="Google" id="ProtNLM"/>
    </source>
</evidence>
<accession>A0ABM9K8H7</accession>
<comment type="caution">
    <text evidence="1">The sequence shown here is derived from an EMBL/GenBank/DDBJ whole genome shotgun (WGS) entry which is preliminary data.</text>
</comment>
<evidence type="ECO:0000313" key="1">
    <source>
        <dbReference type="EMBL" id="CAJ0818875.1"/>
    </source>
</evidence>